<gene>
    <name evidence="8" type="ORF">BDV26DRAFT_125850</name>
</gene>
<organism evidence="8 9">
    <name type="scientific">Aspergillus bertholletiae</name>
    <dbReference type="NCBI Taxonomy" id="1226010"/>
    <lineage>
        <taxon>Eukaryota</taxon>
        <taxon>Fungi</taxon>
        <taxon>Dikarya</taxon>
        <taxon>Ascomycota</taxon>
        <taxon>Pezizomycotina</taxon>
        <taxon>Eurotiomycetes</taxon>
        <taxon>Eurotiomycetidae</taxon>
        <taxon>Eurotiales</taxon>
        <taxon>Aspergillaceae</taxon>
        <taxon>Aspergillus</taxon>
        <taxon>Aspergillus subgen. Circumdati</taxon>
    </lineage>
</organism>
<feature type="transmembrane region" description="Helical" evidence="6">
    <location>
        <begin position="391"/>
        <end position="410"/>
    </location>
</feature>
<dbReference type="FunFam" id="1.20.1250.20:FF:000447">
    <property type="entry name" value="MFS multidrug transporter, putative"/>
    <property type="match status" value="1"/>
</dbReference>
<reference evidence="8 9" key="1">
    <citation type="submission" date="2019-04" db="EMBL/GenBank/DDBJ databases">
        <title>Friends and foes A comparative genomics studyof 23 Aspergillus species from section Flavi.</title>
        <authorList>
            <consortium name="DOE Joint Genome Institute"/>
            <person name="Kjaerbolling I."/>
            <person name="Vesth T."/>
            <person name="Frisvad J.C."/>
            <person name="Nybo J.L."/>
            <person name="Theobald S."/>
            <person name="Kildgaard S."/>
            <person name="Isbrandt T."/>
            <person name="Kuo A."/>
            <person name="Sato A."/>
            <person name="Lyhne E.K."/>
            <person name="Kogle M.E."/>
            <person name="Wiebenga A."/>
            <person name="Kun R.S."/>
            <person name="Lubbers R.J."/>
            <person name="Makela M.R."/>
            <person name="Barry K."/>
            <person name="Chovatia M."/>
            <person name="Clum A."/>
            <person name="Daum C."/>
            <person name="Haridas S."/>
            <person name="He G."/>
            <person name="LaButti K."/>
            <person name="Lipzen A."/>
            <person name="Mondo S."/>
            <person name="Riley R."/>
            <person name="Salamov A."/>
            <person name="Simmons B.A."/>
            <person name="Magnuson J.K."/>
            <person name="Henrissat B."/>
            <person name="Mortensen U.H."/>
            <person name="Larsen T.O."/>
            <person name="Devries R.P."/>
            <person name="Grigoriev I.V."/>
            <person name="Machida M."/>
            <person name="Baker S.E."/>
            <person name="Andersen M.R."/>
        </authorList>
    </citation>
    <scope>NUCLEOTIDE SEQUENCE [LARGE SCALE GENOMIC DNA]</scope>
    <source>
        <strain evidence="8 9">IBT 29228</strain>
    </source>
</reference>
<evidence type="ECO:0000256" key="5">
    <source>
        <dbReference type="SAM" id="MobiDB-lite"/>
    </source>
</evidence>
<feature type="domain" description="Major facilitator superfamily (MFS) profile" evidence="7">
    <location>
        <begin position="66"/>
        <end position="515"/>
    </location>
</feature>
<dbReference type="GO" id="GO:0016020">
    <property type="term" value="C:membrane"/>
    <property type="evidence" value="ECO:0007669"/>
    <property type="project" value="UniProtKB-SubCell"/>
</dbReference>
<dbReference type="GO" id="GO:0022857">
    <property type="term" value="F:transmembrane transporter activity"/>
    <property type="evidence" value="ECO:0007669"/>
    <property type="project" value="InterPro"/>
</dbReference>
<evidence type="ECO:0000259" key="7">
    <source>
        <dbReference type="PROSITE" id="PS50850"/>
    </source>
</evidence>
<name>A0A5N7ARK7_9EURO</name>
<feature type="transmembrane region" description="Helical" evidence="6">
    <location>
        <begin position="253"/>
        <end position="275"/>
    </location>
</feature>
<evidence type="ECO:0000256" key="6">
    <source>
        <dbReference type="SAM" id="Phobius"/>
    </source>
</evidence>
<dbReference type="AlphaFoldDB" id="A0A5N7ARK7"/>
<feature type="transmembrane region" description="Helical" evidence="6">
    <location>
        <begin position="362"/>
        <end position="384"/>
    </location>
</feature>
<dbReference type="PANTHER" id="PTHR42718:SF36">
    <property type="entry name" value="MULTIDRUG TRANSPORTER, PUTATIVE (AFU_ORTHOLOGUE AFUA_4G13820)-RELATED"/>
    <property type="match status" value="1"/>
</dbReference>
<evidence type="ECO:0000256" key="4">
    <source>
        <dbReference type="ARBA" id="ARBA00023136"/>
    </source>
</evidence>
<proteinExistence type="predicted"/>
<dbReference type="FunFam" id="1.20.1720.10:FF:000027">
    <property type="entry name" value="MFS multidrug transporter, putative"/>
    <property type="match status" value="1"/>
</dbReference>
<keyword evidence="3 6" id="KW-1133">Transmembrane helix</keyword>
<dbReference type="InterPro" id="IPR011701">
    <property type="entry name" value="MFS"/>
</dbReference>
<dbReference type="SUPFAM" id="SSF103473">
    <property type="entry name" value="MFS general substrate transporter"/>
    <property type="match status" value="1"/>
</dbReference>
<feature type="transmembrane region" description="Helical" evidence="6">
    <location>
        <begin position="492"/>
        <end position="511"/>
    </location>
</feature>
<dbReference type="Gene3D" id="1.20.1720.10">
    <property type="entry name" value="Multidrug resistance protein D"/>
    <property type="match status" value="1"/>
</dbReference>
<feature type="transmembrane region" description="Helical" evidence="6">
    <location>
        <begin position="453"/>
        <end position="472"/>
    </location>
</feature>
<feature type="region of interest" description="Disordered" evidence="5">
    <location>
        <begin position="1"/>
        <end position="42"/>
    </location>
</feature>
<keyword evidence="2 6" id="KW-0812">Transmembrane</keyword>
<dbReference type="EMBL" id="ML736418">
    <property type="protein sequence ID" value="KAE8371528.1"/>
    <property type="molecule type" value="Genomic_DNA"/>
</dbReference>
<protein>
    <submittedName>
        <fullName evidence="8">Major facilitator superfamily domain-containing protein</fullName>
    </submittedName>
</protein>
<feature type="transmembrane region" description="Helical" evidence="6">
    <location>
        <begin position="102"/>
        <end position="120"/>
    </location>
</feature>
<dbReference type="InterPro" id="IPR020846">
    <property type="entry name" value="MFS_dom"/>
</dbReference>
<feature type="transmembrane region" description="Helical" evidence="6">
    <location>
        <begin position="190"/>
        <end position="209"/>
    </location>
</feature>
<dbReference type="InterPro" id="IPR036259">
    <property type="entry name" value="MFS_trans_sf"/>
</dbReference>
<keyword evidence="9" id="KW-1185">Reference proteome</keyword>
<feature type="transmembrane region" description="Helical" evidence="6">
    <location>
        <begin position="287"/>
        <end position="306"/>
    </location>
</feature>
<evidence type="ECO:0000256" key="1">
    <source>
        <dbReference type="ARBA" id="ARBA00004141"/>
    </source>
</evidence>
<keyword evidence="4 6" id="KW-0472">Membrane</keyword>
<dbReference type="Proteomes" id="UP000326198">
    <property type="component" value="Unassembled WGS sequence"/>
</dbReference>
<dbReference type="PROSITE" id="PS50850">
    <property type="entry name" value="MFS"/>
    <property type="match status" value="1"/>
</dbReference>
<feature type="transmembrane region" description="Helical" evidence="6">
    <location>
        <begin position="221"/>
        <end position="241"/>
    </location>
</feature>
<evidence type="ECO:0000256" key="3">
    <source>
        <dbReference type="ARBA" id="ARBA00022989"/>
    </source>
</evidence>
<evidence type="ECO:0000313" key="8">
    <source>
        <dbReference type="EMBL" id="KAE8371528.1"/>
    </source>
</evidence>
<feature type="compositionally biased region" description="Polar residues" evidence="5">
    <location>
        <begin position="30"/>
        <end position="42"/>
    </location>
</feature>
<comment type="subcellular location">
    <subcellularLocation>
        <location evidence="1">Membrane</location>
        <topology evidence="1">Multi-pass membrane protein</topology>
    </subcellularLocation>
</comment>
<sequence>MAPIIDTLPSGSDPNMEKSTGEIRSPSLEVPQTPSHLEQQSELADIERLGRERPPCFSSIWSELTFGFSIVMSQILAEYYISGSNVLIPTLVKELHIPEASVVWPSTALSLVVTSTLLIFGRLGDMYGGYVLYLAGAGWLTVSSILAGFSQTWLMLLICRALQGFALAAFLPSGIMILGSTYRPGPRKNLIFSVYGACAALGFFAGIFFSGLCSQFVSWRWYFFIGAILSAITFISSYFSVPSDFAERKKADIKMDWAGCCLSVPGAVLLVFSIAESSYAPQGWKTPYIPVCFCLGVIFLGLMVYVEGWVVENPLLPGDLFAVKYLTPLVIALLFLYGSLGVYFLYAVLYMSDIMGVGPLQMVAWTVPMAVGGLILATAGGLIMHKVSGTILMLISCIGYAGSGLFFAVIPEGGIYWGFVFPAMICGTIGIDISFNIANVFITTHMPKSKQGLAGALINCTLHFGIAIFLGFADIIKSETEHLGDFKSFKAVFWYETALALVGGLIVVLFVRIHHAKSDMTVEERQALTAAESQDS</sequence>
<feature type="transmembrane region" description="Helical" evidence="6">
    <location>
        <begin position="153"/>
        <end position="178"/>
    </location>
</feature>
<dbReference type="OrthoDB" id="5086884at2759"/>
<accession>A0A5N7ARK7</accession>
<evidence type="ECO:0000313" key="9">
    <source>
        <dbReference type="Proteomes" id="UP000326198"/>
    </source>
</evidence>
<feature type="transmembrane region" description="Helical" evidence="6">
    <location>
        <begin position="326"/>
        <end position="350"/>
    </location>
</feature>
<dbReference type="Gene3D" id="1.20.1250.20">
    <property type="entry name" value="MFS general substrate transporter like domains"/>
    <property type="match status" value="1"/>
</dbReference>
<feature type="transmembrane region" description="Helical" evidence="6">
    <location>
        <begin position="127"/>
        <end position="147"/>
    </location>
</feature>
<evidence type="ECO:0000256" key="2">
    <source>
        <dbReference type="ARBA" id="ARBA00022692"/>
    </source>
</evidence>
<dbReference type="Pfam" id="PF07690">
    <property type="entry name" value="MFS_1"/>
    <property type="match status" value="1"/>
</dbReference>
<dbReference type="PANTHER" id="PTHR42718">
    <property type="entry name" value="MAJOR FACILITATOR SUPERFAMILY MULTIDRUG TRANSPORTER MFSC"/>
    <property type="match status" value="1"/>
</dbReference>
<feature type="transmembrane region" description="Helical" evidence="6">
    <location>
        <begin position="416"/>
        <end position="441"/>
    </location>
</feature>